<proteinExistence type="predicted"/>
<dbReference type="Proteomes" id="UP000275663">
    <property type="component" value="Chromosome"/>
</dbReference>
<feature type="coiled-coil region" evidence="1">
    <location>
        <begin position="77"/>
        <end position="115"/>
    </location>
</feature>
<organism evidence="3 4">
    <name type="scientific">Undibacterium parvum</name>
    <dbReference type="NCBI Taxonomy" id="401471"/>
    <lineage>
        <taxon>Bacteria</taxon>
        <taxon>Pseudomonadati</taxon>
        <taxon>Pseudomonadota</taxon>
        <taxon>Betaproteobacteria</taxon>
        <taxon>Burkholderiales</taxon>
        <taxon>Oxalobacteraceae</taxon>
        <taxon>Undibacterium</taxon>
    </lineage>
</organism>
<protein>
    <submittedName>
        <fullName evidence="3">Biotin/lipoyl-binding protein</fullName>
    </submittedName>
</protein>
<evidence type="ECO:0000313" key="4">
    <source>
        <dbReference type="Proteomes" id="UP000275663"/>
    </source>
</evidence>
<dbReference type="Gene3D" id="2.40.50.100">
    <property type="match status" value="1"/>
</dbReference>
<dbReference type="RefSeq" id="WP_126126092.1">
    <property type="nucleotide sequence ID" value="NZ_CP034464.1"/>
</dbReference>
<dbReference type="EMBL" id="CP034464">
    <property type="protein sequence ID" value="AZP10693.1"/>
    <property type="molecule type" value="Genomic_DNA"/>
</dbReference>
<dbReference type="PANTHER" id="PTHR30438">
    <property type="entry name" value="36 KDA ANTIGEN-RELATED"/>
    <property type="match status" value="1"/>
</dbReference>
<dbReference type="Pfam" id="PF25917">
    <property type="entry name" value="BSH_RND"/>
    <property type="match status" value="1"/>
</dbReference>
<dbReference type="Gene3D" id="2.40.30.170">
    <property type="match status" value="1"/>
</dbReference>
<sequence length="325" mass="34458">MKTKIIPILVLALVAAVIALGLWLSGRTGPIQFQGQMEAEQISVAPKVPGRVSQVLVTEGQLISAGTHLIVMDAPEIQAKAQQANAVRDAAQALNDKAQNGARKEEIRMAQMNAQRATIAANLAEISFKRVDGLARDGLIATQKRDEAEANWRANADLARAAQAQYEMAQAGARSEDKAAAAAQLRQAGGAVAEVNAALKESQLTSPVAGEVTKVNAKVGELSPAGVPVVVVTDLARNWMVLNVREDLLSRFQKGKKFTAAIPALNLKEVEFEVYALAAQPDFATWRAAPGGTNFDAKTFEIKARPVKPLAGARPGMSVLVSVTL</sequence>
<dbReference type="KEGG" id="upv:EJN92_00780"/>
<accession>A0A3S9HF26</accession>
<keyword evidence="4" id="KW-1185">Reference proteome</keyword>
<gene>
    <name evidence="3" type="ORF">EJN92_00780</name>
</gene>
<reference evidence="3 4" key="1">
    <citation type="journal article" date="2011" name="Int. J. Syst. Evol. Microbiol.">
        <title>Description of Undibacterium oligocarboniphilum sp. nov., isolated from purified water, and Undibacterium pigrum strain CCUG 49012 as the type strain of Undibacterium parvum sp. nov., and emended descriptions of the genus Undibacterium and the species Undibacterium pigrum.</title>
        <authorList>
            <person name="Eder W."/>
            <person name="Wanner G."/>
            <person name="Ludwig W."/>
            <person name="Busse H.J."/>
            <person name="Ziemke-Kageler F."/>
            <person name="Lang E."/>
        </authorList>
    </citation>
    <scope>NUCLEOTIDE SEQUENCE [LARGE SCALE GENOMIC DNA]</scope>
    <source>
        <strain evidence="3 4">DSM 23061</strain>
    </source>
</reference>
<feature type="domain" description="Multidrug resistance protein MdtA-like barrel-sandwich hybrid" evidence="2">
    <location>
        <begin position="40"/>
        <end position="233"/>
    </location>
</feature>
<dbReference type="PANTHER" id="PTHR30438:SF1">
    <property type="entry name" value="36 KDA ANTIGEN"/>
    <property type="match status" value="1"/>
</dbReference>
<evidence type="ECO:0000313" key="3">
    <source>
        <dbReference type="EMBL" id="AZP10693.1"/>
    </source>
</evidence>
<dbReference type="InterPro" id="IPR058625">
    <property type="entry name" value="MdtA-like_BSH"/>
</dbReference>
<dbReference type="Gene3D" id="1.10.287.470">
    <property type="entry name" value="Helix hairpin bin"/>
    <property type="match status" value="1"/>
</dbReference>
<dbReference type="SUPFAM" id="SSF111369">
    <property type="entry name" value="HlyD-like secretion proteins"/>
    <property type="match status" value="1"/>
</dbReference>
<keyword evidence="1" id="KW-0175">Coiled coil</keyword>
<evidence type="ECO:0000256" key="1">
    <source>
        <dbReference type="SAM" id="Coils"/>
    </source>
</evidence>
<dbReference type="AlphaFoldDB" id="A0A3S9HF26"/>
<name>A0A3S9HF26_9BURK</name>
<evidence type="ECO:0000259" key="2">
    <source>
        <dbReference type="Pfam" id="PF25917"/>
    </source>
</evidence>
<dbReference type="OrthoDB" id="9793801at2"/>